<evidence type="ECO:0000256" key="1">
    <source>
        <dbReference type="ARBA" id="ARBA00004906"/>
    </source>
</evidence>
<keyword evidence="6" id="KW-0862">Zinc</keyword>
<dbReference type="PANTHER" id="PTHR46016:SF1">
    <property type="entry name" value="RING-TYPE DOMAIN-CONTAINING PROTEIN"/>
    <property type="match status" value="1"/>
</dbReference>
<evidence type="ECO:0000256" key="6">
    <source>
        <dbReference type="ARBA" id="ARBA00022833"/>
    </source>
</evidence>
<evidence type="ECO:0000313" key="10">
    <source>
        <dbReference type="RefSeq" id="XP_013785475.2"/>
    </source>
</evidence>
<dbReference type="PROSITE" id="PS00518">
    <property type="entry name" value="ZF_RING_1"/>
    <property type="match status" value="1"/>
</dbReference>
<keyword evidence="3" id="KW-0479">Metal-binding</keyword>
<dbReference type="Gene3D" id="3.30.40.10">
    <property type="entry name" value="Zinc/RING finger domain, C3HC4 (zinc finger)"/>
    <property type="match status" value="1"/>
</dbReference>
<evidence type="ECO:0000259" key="8">
    <source>
        <dbReference type="PROSITE" id="PS50089"/>
    </source>
</evidence>
<reference evidence="10" key="1">
    <citation type="submission" date="2025-08" db="UniProtKB">
        <authorList>
            <consortium name="RefSeq"/>
        </authorList>
    </citation>
    <scope>IDENTIFICATION</scope>
    <source>
        <tissue evidence="10">Muscle</tissue>
    </source>
</reference>
<dbReference type="SUPFAM" id="SSF57850">
    <property type="entry name" value="RING/U-box"/>
    <property type="match status" value="1"/>
</dbReference>
<evidence type="ECO:0000256" key="2">
    <source>
        <dbReference type="ARBA" id="ARBA00022679"/>
    </source>
</evidence>
<dbReference type="Pfam" id="PF18574">
    <property type="entry name" value="zf_C2HC_14"/>
    <property type="match status" value="1"/>
</dbReference>
<keyword evidence="4 7" id="KW-0863">Zinc-finger</keyword>
<evidence type="ECO:0000256" key="4">
    <source>
        <dbReference type="ARBA" id="ARBA00022771"/>
    </source>
</evidence>
<dbReference type="RefSeq" id="XP_013785475.2">
    <property type="nucleotide sequence ID" value="XM_013930021.2"/>
</dbReference>
<dbReference type="GeneID" id="106469522"/>
<dbReference type="Proteomes" id="UP000694941">
    <property type="component" value="Unplaced"/>
</dbReference>
<dbReference type="InterPro" id="IPR017907">
    <property type="entry name" value="Znf_RING_CS"/>
</dbReference>
<dbReference type="Gene3D" id="3.30.160.60">
    <property type="entry name" value="Classic Zinc Finger"/>
    <property type="match status" value="1"/>
</dbReference>
<dbReference type="InterPro" id="IPR001841">
    <property type="entry name" value="Znf_RING"/>
</dbReference>
<dbReference type="PROSITE" id="PS50089">
    <property type="entry name" value="ZF_RING_2"/>
    <property type="match status" value="1"/>
</dbReference>
<feature type="domain" description="RING-type" evidence="8">
    <location>
        <begin position="22"/>
        <end position="62"/>
    </location>
</feature>
<keyword evidence="9" id="KW-1185">Reference proteome</keyword>
<sequence>MNKTSSNRDSGKVLENLDDVTCPVCLEIFDTPMRICCGHAFCHSCLVNCACKGTKSVCPLCRTSFDPAKKTKAIELEKKISTCRGVCLGCKKKIALSKLRAHHMACLKLDKDDSGELGACGGEPEPEKPVLSEIPNRFTFNCPYCSLKNLDVHSLRDHCNQKHTGNKTSVVCPVCASMPWGDPQKKSANFLIHLNLRHKFEYEFFVDYNLDDSTALQKALEASLKDL</sequence>
<dbReference type="InterPro" id="IPR034734">
    <property type="entry name" value="ZF_C2HC_RNF"/>
</dbReference>
<accession>A0ABM1BNC2</accession>
<protein>
    <submittedName>
        <fullName evidence="10">RING finger protein 166-like</fullName>
    </submittedName>
</protein>
<dbReference type="Pfam" id="PF05605">
    <property type="entry name" value="zf-Di19"/>
    <property type="match status" value="1"/>
</dbReference>
<dbReference type="InterPro" id="IPR008598">
    <property type="entry name" value="Di19_Zn-bd"/>
</dbReference>
<evidence type="ECO:0000313" key="9">
    <source>
        <dbReference type="Proteomes" id="UP000694941"/>
    </source>
</evidence>
<evidence type="ECO:0000256" key="5">
    <source>
        <dbReference type="ARBA" id="ARBA00022786"/>
    </source>
</evidence>
<evidence type="ECO:0000256" key="3">
    <source>
        <dbReference type="ARBA" id="ARBA00022723"/>
    </source>
</evidence>
<dbReference type="SMART" id="SM00184">
    <property type="entry name" value="RING"/>
    <property type="match status" value="1"/>
</dbReference>
<name>A0ABM1BNC2_LIMPO</name>
<keyword evidence="2" id="KW-0808">Transferase</keyword>
<dbReference type="InterPro" id="IPR013083">
    <property type="entry name" value="Znf_RING/FYVE/PHD"/>
</dbReference>
<dbReference type="InterPro" id="IPR051438">
    <property type="entry name" value="RNF_E3_ubiq-protein_ligase"/>
</dbReference>
<organism evidence="9 10">
    <name type="scientific">Limulus polyphemus</name>
    <name type="common">Atlantic horseshoe crab</name>
    <dbReference type="NCBI Taxonomy" id="6850"/>
    <lineage>
        <taxon>Eukaryota</taxon>
        <taxon>Metazoa</taxon>
        <taxon>Ecdysozoa</taxon>
        <taxon>Arthropoda</taxon>
        <taxon>Chelicerata</taxon>
        <taxon>Merostomata</taxon>
        <taxon>Xiphosura</taxon>
        <taxon>Limulidae</taxon>
        <taxon>Limulus</taxon>
    </lineage>
</organism>
<proteinExistence type="predicted"/>
<comment type="pathway">
    <text evidence="1">Protein modification; protein ubiquitination.</text>
</comment>
<gene>
    <name evidence="10" type="primary">LOC106469522</name>
</gene>
<dbReference type="InterPro" id="IPR027370">
    <property type="entry name" value="Znf-RING_euk"/>
</dbReference>
<dbReference type="Pfam" id="PF13445">
    <property type="entry name" value="zf-RING_UBOX"/>
    <property type="match status" value="1"/>
</dbReference>
<evidence type="ECO:0000256" key="7">
    <source>
        <dbReference type="PROSITE-ProRule" id="PRU00175"/>
    </source>
</evidence>
<dbReference type="PANTHER" id="PTHR46016">
    <property type="entry name" value="ZINC FINGER, RING/FYVE/PHD-TYPE"/>
    <property type="match status" value="1"/>
</dbReference>
<keyword evidence="5" id="KW-0833">Ubl conjugation pathway</keyword>